<dbReference type="KEGG" id="gmh:115558837"/>
<evidence type="ECO:0000256" key="2">
    <source>
        <dbReference type="ARBA" id="ARBA00006726"/>
    </source>
</evidence>
<comment type="similarity">
    <text evidence="2">Belongs to the CDI family.</text>
</comment>
<dbReference type="Pfam" id="PF02234">
    <property type="entry name" value="CDI"/>
    <property type="match status" value="1"/>
</dbReference>
<keyword evidence="4" id="KW-0539">Nucleus</keyword>
<proteinExistence type="inferred from homology"/>
<reference evidence="8" key="2">
    <citation type="submission" date="2025-09" db="UniProtKB">
        <authorList>
            <consortium name="Ensembl"/>
        </authorList>
    </citation>
    <scope>IDENTIFICATION</scope>
</reference>
<dbReference type="Ensembl" id="ENSGMOT00000071806.1">
    <property type="protein sequence ID" value="ENSGMOP00000052970.1"/>
    <property type="gene ID" value="ENSGMOG00000014334.2"/>
</dbReference>
<comment type="subcellular location">
    <subcellularLocation>
        <location evidence="1">Nucleus</location>
    </subcellularLocation>
</comment>
<evidence type="ECO:0000259" key="7">
    <source>
        <dbReference type="Pfam" id="PF02234"/>
    </source>
</evidence>
<dbReference type="CTD" id="399483"/>
<evidence type="ECO:0000256" key="1">
    <source>
        <dbReference type="ARBA" id="ARBA00004123"/>
    </source>
</evidence>
<protein>
    <recommendedName>
        <fullName evidence="7">Cyclin-dependent kinase inhibitor domain-containing protein</fullName>
    </recommendedName>
</protein>
<dbReference type="GO" id="GO:0004861">
    <property type="term" value="F:cyclin-dependent protein serine/threonine kinase inhibitor activity"/>
    <property type="evidence" value="ECO:0007669"/>
    <property type="project" value="InterPro"/>
</dbReference>
<dbReference type="AlphaFoldDB" id="A0A8C5BYU1"/>
<evidence type="ECO:0000313" key="8">
    <source>
        <dbReference type="Ensembl" id="ENSGMOP00000052970.1"/>
    </source>
</evidence>
<dbReference type="PANTHER" id="PTHR10265">
    <property type="entry name" value="CYCLIN-DEPENDENT KINASE INHIBITOR 1"/>
    <property type="match status" value="1"/>
</dbReference>
<keyword evidence="3" id="KW-0649">Protein kinase inhibitor</keyword>
<dbReference type="Gene3D" id="4.10.365.10">
    <property type="entry name" value="p27"/>
    <property type="match status" value="1"/>
</dbReference>
<evidence type="ECO:0000313" key="9">
    <source>
        <dbReference type="Proteomes" id="UP000694546"/>
    </source>
</evidence>
<keyword evidence="5" id="KW-0131">Cell cycle</keyword>
<dbReference type="Proteomes" id="UP000694546">
    <property type="component" value="Chromosome 14"/>
</dbReference>
<dbReference type="InterPro" id="IPR044898">
    <property type="entry name" value="CDI_dom_sf"/>
</dbReference>
<evidence type="ECO:0000256" key="3">
    <source>
        <dbReference type="ARBA" id="ARBA00023013"/>
    </source>
</evidence>
<dbReference type="InterPro" id="IPR003175">
    <property type="entry name" value="CDI_dom"/>
</dbReference>
<evidence type="ECO:0000256" key="6">
    <source>
        <dbReference type="SAM" id="MobiDB-lite"/>
    </source>
</evidence>
<dbReference type="GeneTree" id="ENSGT00940000167611"/>
<dbReference type="OMA" id="NRSACRN"/>
<keyword evidence="9" id="KW-1185">Reference proteome</keyword>
<dbReference type="GO" id="GO:0005634">
    <property type="term" value="C:nucleus"/>
    <property type="evidence" value="ECO:0007669"/>
    <property type="project" value="UniProtKB-SubCell"/>
</dbReference>
<organism evidence="8 9">
    <name type="scientific">Gadus morhua</name>
    <name type="common">Atlantic cod</name>
    <dbReference type="NCBI Taxonomy" id="8049"/>
    <lineage>
        <taxon>Eukaryota</taxon>
        <taxon>Metazoa</taxon>
        <taxon>Chordata</taxon>
        <taxon>Craniata</taxon>
        <taxon>Vertebrata</taxon>
        <taxon>Euteleostomi</taxon>
        <taxon>Actinopterygii</taxon>
        <taxon>Neopterygii</taxon>
        <taxon>Teleostei</taxon>
        <taxon>Neoteleostei</taxon>
        <taxon>Acanthomorphata</taxon>
        <taxon>Zeiogadaria</taxon>
        <taxon>Gadariae</taxon>
        <taxon>Gadiformes</taxon>
        <taxon>Gadoidei</taxon>
        <taxon>Gadidae</taxon>
        <taxon>Gadus</taxon>
    </lineage>
</organism>
<reference evidence="8" key="1">
    <citation type="submission" date="2025-08" db="UniProtKB">
        <authorList>
            <consortium name="Ensembl"/>
        </authorList>
    </citation>
    <scope>IDENTIFICATION</scope>
</reference>
<name>A0A8C5BYU1_GADMO</name>
<dbReference type="PANTHER" id="PTHR10265:SF45">
    <property type="entry name" value="DACAPO"/>
    <property type="match status" value="1"/>
</dbReference>
<dbReference type="GO" id="GO:0051726">
    <property type="term" value="P:regulation of cell cycle"/>
    <property type="evidence" value="ECO:0007669"/>
    <property type="project" value="InterPro"/>
</dbReference>
<evidence type="ECO:0000256" key="5">
    <source>
        <dbReference type="ARBA" id="ARBA00023306"/>
    </source>
</evidence>
<feature type="domain" description="Cyclin-dependent kinase inhibitor" evidence="7">
    <location>
        <begin position="44"/>
        <end position="92"/>
    </location>
</feature>
<evidence type="ECO:0000256" key="4">
    <source>
        <dbReference type="ARBA" id="ARBA00023242"/>
    </source>
</evidence>
<accession>A0A8C5BYU1</accession>
<sequence>MTLERRLSNAPLCRNLFGAVDHEQTGENLMTREKRTATAPLCRNLFGAVDHEQLSRDLNRQLEEMAERDQRRWNFSFDTEEPLDGEYRWETVPWDRTASFYRGSEAGEDEVTEEIHVRPNRLDDEESKASLAETNRENISSVSNTLRFPSEGTPVRRKRTKASPDNARITDFFVKRRRSSDSRPLKSPLSFPSEALWKGLR</sequence>
<feature type="compositionally biased region" description="Polar residues" evidence="6">
    <location>
        <begin position="137"/>
        <end position="147"/>
    </location>
</feature>
<feature type="region of interest" description="Disordered" evidence="6">
    <location>
        <begin position="122"/>
        <end position="163"/>
    </location>
</feature>